<dbReference type="FunFam" id="3.20.20.140:FF:000019">
    <property type="entry name" value="Cytosine deaminase"/>
    <property type="match status" value="1"/>
</dbReference>
<evidence type="ECO:0000256" key="2">
    <source>
        <dbReference type="ARBA" id="ARBA00022801"/>
    </source>
</evidence>
<protein>
    <submittedName>
        <fullName evidence="4">Amidohydrolase family protein</fullName>
    </submittedName>
</protein>
<dbReference type="NCBIfam" id="NF005748">
    <property type="entry name" value="PRK07572.1"/>
    <property type="match status" value="1"/>
</dbReference>
<dbReference type="InterPro" id="IPR013108">
    <property type="entry name" value="Amidohydro_3"/>
</dbReference>
<evidence type="ECO:0000313" key="5">
    <source>
        <dbReference type="Proteomes" id="UP000824159"/>
    </source>
</evidence>
<sequence length="424" mass="47394">MSELLIKNAKLRYSNHLTDILIKDGKFEKIGAVSEVPQNTETIDAAGNIVTPPVVDPHVHLDAVLVSGLLKRKNETGTLLEAIDIWSDWKKDLTKKMLKENARKVIDWYIANGVLRVRTHADCTDPTLLTVESLLEIREEVKDLIDIQVVAFPQNGIFTDPANLDLLKEAVNMGVDVVGGAPHIEFTREDGVKDVETVYDIAEENGLMIDIHIDETGDPHSRFVEVMAKESISRRMGEKSTASHTTAMHNYNNDYAYKLIGNIAKSGMSMITNPFDNAVLQNRMDGYPRKRGLTRVDEMLDRGINVAIGHDSIMDPWYSMGKASMTLAAFLLFHMGHMNGAAQIQQLFDMITDNSAKAMCLDDYGIKEGNQADLIIFDAATESDIIRLQSECTHVIRKGKIICRTSPAERKLLYDTPSYVDFKL</sequence>
<evidence type="ECO:0000313" key="4">
    <source>
        <dbReference type="EMBL" id="HIU00112.1"/>
    </source>
</evidence>
<evidence type="ECO:0000259" key="3">
    <source>
        <dbReference type="Pfam" id="PF07969"/>
    </source>
</evidence>
<dbReference type="SUPFAM" id="SSF51556">
    <property type="entry name" value="Metallo-dependent hydrolases"/>
    <property type="match status" value="1"/>
</dbReference>
<dbReference type="Proteomes" id="UP000824159">
    <property type="component" value="Unassembled WGS sequence"/>
</dbReference>
<reference evidence="4" key="2">
    <citation type="journal article" date="2021" name="PeerJ">
        <title>Extensive microbial diversity within the chicken gut microbiome revealed by metagenomics and culture.</title>
        <authorList>
            <person name="Gilroy R."/>
            <person name="Ravi A."/>
            <person name="Getino M."/>
            <person name="Pursley I."/>
            <person name="Horton D.L."/>
            <person name="Alikhan N.F."/>
            <person name="Baker D."/>
            <person name="Gharbi K."/>
            <person name="Hall N."/>
            <person name="Watson M."/>
            <person name="Adriaenssens E.M."/>
            <person name="Foster-Nyarko E."/>
            <person name="Jarju S."/>
            <person name="Secka A."/>
            <person name="Antonio M."/>
            <person name="Oren A."/>
            <person name="Chaudhuri R.R."/>
            <person name="La Ragione R."/>
            <person name="Hildebrand F."/>
            <person name="Pallen M.J."/>
        </authorList>
    </citation>
    <scope>NUCLEOTIDE SEQUENCE</scope>
    <source>
        <strain evidence="4">CHK176-22527</strain>
    </source>
</reference>
<accession>A0A9D1HDL0</accession>
<comment type="caution">
    <text evidence="4">The sequence shown here is derived from an EMBL/GenBank/DDBJ whole genome shotgun (WGS) entry which is preliminary data.</text>
</comment>
<dbReference type="InterPro" id="IPR011059">
    <property type="entry name" value="Metal-dep_hydrolase_composite"/>
</dbReference>
<dbReference type="PANTHER" id="PTHR32027:SF0">
    <property type="entry name" value="CYTOSINE DEAMINASE"/>
    <property type="match status" value="1"/>
</dbReference>
<dbReference type="CDD" id="cd01293">
    <property type="entry name" value="Bact_CD"/>
    <property type="match status" value="1"/>
</dbReference>
<dbReference type="GO" id="GO:0019239">
    <property type="term" value="F:deaminase activity"/>
    <property type="evidence" value="ECO:0007669"/>
    <property type="project" value="UniProtKB-ARBA"/>
</dbReference>
<dbReference type="InterPro" id="IPR032466">
    <property type="entry name" value="Metal_Hydrolase"/>
</dbReference>
<reference evidence="4" key="1">
    <citation type="submission" date="2020-10" db="EMBL/GenBank/DDBJ databases">
        <authorList>
            <person name="Gilroy R."/>
        </authorList>
    </citation>
    <scope>NUCLEOTIDE SEQUENCE</scope>
    <source>
        <strain evidence="4">CHK176-22527</strain>
    </source>
</reference>
<keyword evidence="1" id="KW-0479">Metal-binding</keyword>
<dbReference type="Gene3D" id="3.20.20.140">
    <property type="entry name" value="Metal-dependent hydrolases"/>
    <property type="match status" value="1"/>
</dbReference>
<dbReference type="InterPro" id="IPR052349">
    <property type="entry name" value="Metallo-hydrolase_Enzymes"/>
</dbReference>
<dbReference type="Gene3D" id="2.30.40.10">
    <property type="entry name" value="Urease, subunit C, domain 1"/>
    <property type="match status" value="1"/>
</dbReference>
<dbReference type="AlphaFoldDB" id="A0A9D1HDL0"/>
<dbReference type="Pfam" id="PF07969">
    <property type="entry name" value="Amidohydro_3"/>
    <property type="match status" value="1"/>
</dbReference>
<dbReference type="PANTHER" id="PTHR32027">
    <property type="entry name" value="CYTOSINE DEAMINASE"/>
    <property type="match status" value="1"/>
</dbReference>
<dbReference type="SUPFAM" id="SSF51338">
    <property type="entry name" value="Composite domain of metallo-dependent hydrolases"/>
    <property type="match status" value="1"/>
</dbReference>
<keyword evidence="2" id="KW-0378">Hydrolase</keyword>
<feature type="domain" description="Amidohydrolase 3" evidence="3">
    <location>
        <begin position="41"/>
        <end position="402"/>
    </location>
</feature>
<evidence type="ECO:0000256" key="1">
    <source>
        <dbReference type="ARBA" id="ARBA00022723"/>
    </source>
</evidence>
<dbReference type="EMBL" id="DVLX01000092">
    <property type="protein sequence ID" value="HIU00112.1"/>
    <property type="molecule type" value="Genomic_DNA"/>
</dbReference>
<dbReference type="GO" id="GO:0046872">
    <property type="term" value="F:metal ion binding"/>
    <property type="evidence" value="ECO:0007669"/>
    <property type="project" value="UniProtKB-KW"/>
</dbReference>
<organism evidence="4 5">
    <name type="scientific">Candidatus Allocopromorpha excrementavium</name>
    <dbReference type="NCBI Taxonomy" id="2840741"/>
    <lineage>
        <taxon>Bacteria</taxon>
        <taxon>Bacillati</taxon>
        <taxon>Bacillota</taxon>
        <taxon>Clostridia</taxon>
        <taxon>Eubacteriales</taxon>
        <taxon>Eubacteriaceae</taxon>
        <taxon>Eubacteriaceae incertae sedis</taxon>
        <taxon>Candidatus Allocopromorpha</taxon>
    </lineage>
</organism>
<name>A0A9D1HDL0_9FIRM</name>
<dbReference type="GO" id="GO:0016814">
    <property type="term" value="F:hydrolase activity, acting on carbon-nitrogen (but not peptide) bonds, in cyclic amidines"/>
    <property type="evidence" value="ECO:0007669"/>
    <property type="project" value="TreeGrafter"/>
</dbReference>
<gene>
    <name evidence="4" type="ORF">IAD12_07645</name>
</gene>
<proteinExistence type="predicted"/>